<organism evidence="2 3">
    <name type="scientific">Nocardioides luteus</name>
    <dbReference type="NCBI Taxonomy" id="1844"/>
    <lineage>
        <taxon>Bacteria</taxon>
        <taxon>Bacillati</taxon>
        <taxon>Actinomycetota</taxon>
        <taxon>Actinomycetes</taxon>
        <taxon>Propionibacteriales</taxon>
        <taxon>Nocardioidaceae</taxon>
        <taxon>Nocardioides</taxon>
    </lineage>
</organism>
<evidence type="ECO:0000256" key="1">
    <source>
        <dbReference type="SAM" id="Phobius"/>
    </source>
</evidence>
<dbReference type="Proteomes" id="UP000033772">
    <property type="component" value="Unassembled WGS sequence"/>
</dbReference>
<feature type="transmembrane region" description="Helical" evidence="1">
    <location>
        <begin position="45"/>
        <end position="63"/>
    </location>
</feature>
<evidence type="ECO:0008006" key="4">
    <source>
        <dbReference type="Google" id="ProtNLM"/>
    </source>
</evidence>
<name>A0A1J4NDY9_9ACTN</name>
<keyword evidence="1" id="KW-0812">Transmembrane</keyword>
<sequence>MALTKKQKKAILTTGALAAQAAVAPVILRDLQKRSDDEIRGPRLLWRLWGSTNLLGAAVYWFYGRKPAAV</sequence>
<gene>
    <name evidence="2" type="ORF">UG56_000750</name>
</gene>
<dbReference type="AlphaFoldDB" id="A0A1J4NDY9"/>
<proteinExistence type="predicted"/>
<keyword evidence="1" id="KW-1133">Transmembrane helix</keyword>
<protein>
    <recommendedName>
        <fullName evidence="4">Cardiolipin synthase N-terminal domain-containing protein</fullName>
    </recommendedName>
</protein>
<dbReference type="OrthoDB" id="5125307at2"/>
<comment type="caution">
    <text evidence="2">The sequence shown here is derived from an EMBL/GenBank/DDBJ whole genome shotgun (WGS) entry which is preliminary data.</text>
</comment>
<dbReference type="EMBL" id="JZDQ02000001">
    <property type="protein sequence ID" value="OIJ28792.1"/>
    <property type="molecule type" value="Genomic_DNA"/>
</dbReference>
<dbReference type="RefSeq" id="WP_045547195.1">
    <property type="nucleotide sequence ID" value="NZ_JZDQ02000001.1"/>
</dbReference>
<evidence type="ECO:0000313" key="2">
    <source>
        <dbReference type="EMBL" id="OIJ28792.1"/>
    </source>
</evidence>
<accession>A0A1J4NDY9</accession>
<reference evidence="2" key="1">
    <citation type="submission" date="2016-10" db="EMBL/GenBank/DDBJ databases">
        <title>Draft Genome Sequence of Nocardioides luteus Strain BAFB, an Alkane-Degrading Bacterium Isolated from JP-7 Polluted Soil.</title>
        <authorList>
            <person name="Brown L."/>
            <person name="Ruiz O.N."/>
            <person name="Gunasekera T."/>
        </authorList>
    </citation>
    <scope>NUCLEOTIDE SEQUENCE [LARGE SCALE GENOMIC DNA]</scope>
    <source>
        <strain evidence="2">BAFB</strain>
    </source>
</reference>
<evidence type="ECO:0000313" key="3">
    <source>
        <dbReference type="Proteomes" id="UP000033772"/>
    </source>
</evidence>
<dbReference type="STRING" id="1844.UG56_000750"/>
<keyword evidence="1" id="KW-0472">Membrane</keyword>
<keyword evidence="3" id="KW-1185">Reference proteome</keyword>